<proteinExistence type="predicted"/>
<evidence type="ECO:0000313" key="2">
    <source>
        <dbReference type="EMBL" id="ROQ01120.1"/>
    </source>
</evidence>
<dbReference type="Pfam" id="PF01636">
    <property type="entry name" value="APH"/>
    <property type="match status" value="1"/>
</dbReference>
<reference evidence="2 3" key="1">
    <citation type="submission" date="2018-11" db="EMBL/GenBank/DDBJ databases">
        <title>Genomic Encyclopedia of Type Strains, Phase IV (KMG-IV): sequencing the most valuable type-strain genomes for metagenomic binning, comparative biology and taxonomic classification.</title>
        <authorList>
            <person name="Goeker M."/>
        </authorList>
    </citation>
    <scope>NUCLEOTIDE SEQUENCE [LARGE SCALE GENOMIC DNA]</scope>
    <source>
        <strain evidence="2 3">DSM 5900</strain>
    </source>
</reference>
<dbReference type="EMBL" id="RJKX01000011">
    <property type="protein sequence ID" value="ROQ01120.1"/>
    <property type="molecule type" value="Genomic_DNA"/>
</dbReference>
<protein>
    <submittedName>
        <fullName evidence="2">Thiamine kinase-like enzyme</fullName>
    </submittedName>
</protein>
<comment type="caution">
    <text evidence="2">The sequence shown here is derived from an EMBL/GenBank/DDBJ whole genome shotgun (WGS) entry which is preliminary data.</text>
</comment>
<dbReference type="GO" id="GO:0016301">
    <property type="term" value="F:kinase activity"/>
    <property type="evidence" value="ECO:0007669"/>
    <property type="project" value="UniProtKB-KW"/>
</dbReference>
<evidence type="ECO:0000259" key="1">
    <source>
        <dbReference type="Pfam" id="PF01636"/>
    </source>
</evidence>
<sequence>MRKDWIEAFPAAQRETARAALAGAFGPAQIDTVTPVGGGASGALPYRVEVGGRPYLLRIEGKASPLRNPHQYHALRIAAASGIAPVVHHIDEVARVVVTDFIAHRPLQTYPGGPAALVVAIGALLARLQEGPVFPHFVDYPDIVGRLFAHVRRTGLFADGLLDAHFERLGRISQAYAGGLDRLVASHNDLIPGNILFDGQRLWLIDWESAYRNDPLVDVATVLDTLATAPALEAAFLRAWLGRAPDADLLTRLELTRALTRLYYAGVMLSGSAAAGRAAPDTDLSCPSLEDFRQAIADGLLTPGTVETRHLLGKMFLASFLTGAEPPGFEHAVLA</sequence>
<dbReference type="RefSeq" id="WP_123687919.1">
    <property type="nucleotide sequence ID" value="NZ_AP019700.1"/>
</dbReference>
<dbReference type="Proteomes" id="UP000278222">
    <property type="component" value="Unassembled WGS sequence"/>
</dbReference>
<dbReference type="Gene3D" id="3.90.1200.10">
    <property type="match status" value="1"/>
</dbReference>
<dbReference type="InterPro" id="IPR002575">
    <property type="entry name" value="Aminoglycoside_PTrfase"/>
</dbReference>
<dbReference type="SUPFAM" id="SSF56112">
    <property type="entry name" value="Protein kinase-like (PK-like)"/>
    <property type="match status" value="1"/>
</dbReference>
<dbReference type="OrthoDB" id="179763at2"/>
<name>A0A3N1MEG8_9PROT</name>
<gene>
    <name evidence="2" type="ORF">EDC65_0296</name>
</gene>
<organism evidence="2 3">
    <name type="scientific">Stella humosa</name>
    <dbReference type="NCBI Taxonomy" id="94"/>
    <lineage>
        <taxon>Bacteria</taxon>
        <taxon>Pseudomonadati</taxon>
        <taxon>Pseudomonadota</taxon>
        <taxon>Alphaproteobacteria</taxon>
        <taxon>Rhodospirillales</taxon>
        <taxon>Stellaceae</taxon>
        <taxon>Stella</taxon>
    </lineage>
</organism>
<feature type="domain" description="Aminoglycoside phosphotransferase" evidence="1">
    <location>
        <begin position="32"/>
        <end position="245"/>
    </location>
</feature>
<dbReference type="AlphaFoldDB" id="A0A3N1MEG8"/>
<evidence type="ECO:0000313" key="3">
    <source>
        <dbReference type="Proteomes" id="UP000278222"/>
    </source>
</evidence>
<keyword evidence="3" id="KW-1185">Reference proteome</keyword>
<dbReference type="InterPro" id="IPR011009">
    <property type="entry name" value="Kinase-like_dom_sf"/>
</dbReference>
<keyword evidence="2" id="KW-0418">Kinase</keyword>
<dbReference type="Gene3D" id="3.30.200.20">
    <property type="entry name" value="Phosphorylase Kinase, domain 1"/>
    <property type="match status" value="1"/>
</dbReference>
<accession>A0A3N1MEG8</accession>
<keyword evidence="2" id="KW-0808">Transferase</keyword>